<dbReference type="AlphaFoldDB" id="E1WYX1"/>
<evidence type="ECO:0000256" key="1">
    <source>
        <dbReference type="ARBA" id="ARBA00007953"/>
    </source>
</evidence>
<comment type="catalytic activity">
    <reaction evidence="4">
        <text>uridine(13) in tRNA = pseudouridine(13) in tRNA</text>
        <dbReference type="Rhea" id="RHEA:42540"/>
        <dbReference type="Rhea" id="RHEA-COMP:10105"/>
        <dbReference type="Rhea" id="RHEA-COMP:10106"/>
        <dbReference type="ChEBI" id="CHEBI:65314"/>
        <dbReference type="ChEBI" id="CHEBI:65315"/>
        <dbReference type="EC" id="5.4.99.27"/>
    </reaction>
</comment>
<dbReference type="Proteomes" id="UP000008963">
    <property type="component" value="Chromosome"/>
</dbReference>
<gene>
    <name evidence="4 6" type="primary">truD</name>
    <name evidence="6" type="ordered locus">BMS_1190</name>
</gene>
<evidence type="ECO:0000313" key="6">
    <source>
        <dbReference type="EMBL" id="CBW26068.1"/>
    </source>
</evidence>
<dbReference type="InterPro" id="IPR020103">
    <property type="entry name" value="PsdUridine_synth_cat_dom_sf"/>
</dbReference>
<dbReference type="PROSITE" id="PS01268">
    <property type="entry name" value="UPF0024"/>
    <property type="match status" value="1"/>
</dbReference>
<dbReference type="PROSITE" id="PS50984">
    <property type="entry name" value="TRUD"/>
    <property type="match status" value="1"/>
</dbReference>
<keyword evidence="3 4" id="KW-0413">Isomerase</keyword>
<keyword evidence="7" id="KW-1185">Reference proteome</keyword>
<dbReference type="Gene3D" id="3.30.2340.10">
    <property type="entry name" value="TruD, insertion domain"/>
    <property type="match status" value="1"/>
</dbReference>
<dbReference type="PANTHER" id="PTHR47811">
    <property type="entry name" value="TRNA PSEUDOURIDINE SYNTHASE D"/>
    <property type="match status" value="1"/>
</dbReference>
<dbReference type="GO" id="GO:0160150">
    <property type="term" value="F:tRNA pseudouridine(13) synthase activity"/>
    <property type="evidence" value="ECO:0007669"/>
    <property type="project" value="UniProtKB-EC"/>
</dbReference>
<dbReference type="HAMAP" id="MF_01082">
    <property type="entry name" value="TruD"/>
    <property type="match status" value="1"/>
</dbReference>
<dbReference type="InterPro" id="IPR011760">
    <property type="entry name" value="PsdUridine_synth_TruD_insert"/>
</dbReference>
<dbReference type="Gene3D" id="3.30.2350.20">
    <property type="entry name" value="TruD, catalytic domain"/>
    <property type="match status" value="1"/>
</dbReference>
<dbReference type="EC" id="5.4.99.27" evidence="4"/>
<dbReference type="OrthoDB" id="1550679at2"/>
<dbReference type="KEGG" id="bmx:BMS_1190"/>
<dbReference type="GO" id="GO:0031119">
    <property type="term" value="P:tRNA pseudouridine synthesis"/>
    <property type="evidence" value="ECO:0007669"/>
    <property type="project" value="UniProtKB-UniRule"/>
</dbReference>
<dbReference type="InterPro" id="IPR020119">
    <property type="entry name" value="PsdUridine_synth_TruD_CS"/>
</dbReference>
<evidence type="ECO:0000313" key="7">
    <source>
        <dbReference type="Proteomes" id="UP000008963"/>
    </source>
</evidence>
<comment type="similarity">
    <text evidence="1 4">Belongs to the pseudouridine synthase TruD family.</text>
</comment>
<dbReference type="GO" id="GO:0005829">
    <property type="term" value="C:cytosol"/>
    <property type="evidence" value="ECO:0007669"/>
    <property type="project" value="TreeGrafter"/>
</dbReference>
<evidence type="ECO:0000259" key="5">
    <source>
        <dbReference type="PROSITE" id="PS50984"/>
    </source>
</evidence>
<organism evidence="6 7">
    <name type="scientific">Halobacteriovorax marinus (strain ATCC BAA-682 / DSM 15412 / SJ)</name>
    <name type="common">Bacteriovorax marinus</name>
    <dbReference type="NCBI Taxonomy" id="862908"/>
    <lineage>
        <taxon>Bacteria</taxon>
        <taxon>Pseudomonadati</taxon>
        <taxon>Bdellovibrionota</taxon>
        <taxon>Bacteriovoracia</taxon>
        <taxon>Bacteriovoracales</taxon>
        <taxon>Halobacteriovoraceae</taxon>
        <taxon>Halobacteriovorax</taxon>
    </lineage>
</organism>
<evidence type="ECO:0000256" key="2">
    <source>
        <dbReference type="ARBA" id="ARBA00022694"/>
    </source>
</evidence>
<protein>
    <recommendedName>
        <fullName evidence="4">tRNA pseudouridine synthase D</fullName>
        <ecNumber evidence="4">5.4.99.27</ecNumber>
    </recommendedName>
    <alternativeName>
        <fullName evidence="4">tRNA pseudouridine(13) synthase</fullName>
    </alternativeName>
    <alternativeName>
        <fullName evidence="4">tRNA pseudouridylate synthase D</fullName>
    </alternativeName>
    <alternativeName>
        <fullName evidence="4">tRNA-uridine isomerase D</fullName>
    </alternativeName>
</protein>
<comment type="function">
    <text evidence="4">Responsible for synthesis of pseudouridine from uracil-13 in transfer RNAs.</text>
</comment>
<proteinExistence type="inferred from homology"/>
<evidence type="ECO:0000256" key="3">
    <source>
        <dbReference type="ARBA" id="ARBA00023235"/>
    </source>
</evidence>
<dbReference type="InterPro" id="IPR043165">
    <property type="entry name" value="TruD_insert_sf"/>
</dbReference>
<dbReference type="PATRIC" id="fig|862908.3.peg.1133"/>
<dbReference type="PANTHER" id="PTHR47811:SF1">
    <property type="entry name" value="TRNA PSEUDOURIDINE SYNTHASE D"/>
    <property type="match status" value="1"/>
</dbReference>
<keyword evidence="2 4" id="KW-0819">tRNA processing</keyword>
<dbReference type="eggNOG" id="COG0585">
    <property type="taxonomic scope" value="Bacteria"/>
</dbReference>
<dbReference type="Pfam" id="PF01142">
    <property type="entry name" value="TruD"/>
    <property type="match status" value="2"/>
</dbReference>
<feature type="domain" description="TRUD" evidence="5">
    <location>
        <begin position="159"/>
        <end position="305"/>
    </location>
</feature>
<dbReference type="RefSeq" id="WP_014243852.1">
    <property type="nucleotide sequence ID" value="NC_016620.1"/>
</dbReference>
<dbReference type="EMBL" id="FQ312005">
    <property type="protein sequence ID" value="CBW26068.1"/>
    <property type="molecule type" value="Genomic_DNA"/>
</dbReference>
<dbReference type="InterPro" id="IPR042214">
    <property type="entry name" value="TruD_catalytic"/>
</dbReference>
<feature type="active site" description="Nucleophile" evidence="4">
    <location>
        <position position="78"/>
    </location>
</feature>
<name>E1WYX1_HALMS</name>
<accession>E1WYX1</accession>
<dbReference type="GO" id="GO:0003723">
    <property type="term" value="F:RNA binding"/>
    <property type="evidence" value="ECO:0007669"/>
    <property type="project" value="InterPro"/>
</dbReference>
<dbReference type="HOGENOM" id="CLU_005281_4_0_7"/>
<dbReference type="STRING" id="862908.BMS_1190"/>
<reference evidence="7" key="1">
    <citation type="journal article" date="2013" name="ISME J.">
        <title>A small predatory core genome in the divergent marine Bacteriovorax marinus SJ and the terrestrial Bdellovibrio bacteriovorus.</title>
        <authorList>
            <person name="Crossman L.C."/>
            <person name="Chen H."/>
            <person name="Cerdeno-Tarraga A.M."/>
            <person name="Brooks K."/>
            <person name="Quail M.A."/>
            <person name="Pineiro S.A."/>
            <person name="Hobley L."/>
            <person name="Sockett R.E."/>
            <person name="Bentley S.D."/>
            <person name="Parkhill J."/>
            <person name="Williams H.N."/>
            <person name="Stine O.C."/>
        </authorList>
    </citation>
    <scope>NUCLEOTIDE SEQUENCE [LARGE SCALE GENOMIC DNA]</scope>
    <source>
        <strain evidence="7">ATCC BAA-682 / DSM 15412 / SJ</strain>
    </source>
</reference>
<sequence>MTDLPYISDLNLKIGGEIKESAEDFIVEEIPLYLPSGEGQHIYLLIRKRELTTADIERELTSIFNISDKDIGYAGLKDKLAITTQWFSLSLGANYPIDEIKNLIEERIEGVEVLELGRHSNKLKIGHLKGNKFTLKISNTISSPLSISNKIIQELKQQGIPNFYGSQRFGSKGDNALIGKEVLLGKKKVKKRWLGKMYLSAYQSKLFNEWLSHRVQSGDFSTILEGDLLQNIEGGRTFQINDFNQSVEEFNNFIISYTGPIFGNKALSPSGTPQEIEEEILKREEVSLEDFKKSRLQGTRRIARLPLHDLEIIDSSEDSIQLSFSLPAGSYATIVAREFIKNT</sequence>
<dbReference type="InterPro" id="IPR050170">
    <property type="entry name" value="TruD_pseudoU_synthase"/>
</dbReference>
<dbReference type="InterPro" id="IPR001656">
    <property type="entry name" value="PsdUridine_synth_TruD"/>
</dbReference>
<dbReference type="SUPFAM" id="SSF55120">
    <property type="entry name" value="Pseudouridine synthase"/>
    <property type="match status" value="1"/>
</dbReference>
<evidence type="ECO:0000256" key="4">
    <source>
        <dbReference type="HAMAP-Rule" id="MF_01082"/>
    </source>
</evidence>